<evidence type="ECO:0000313" key="6">
    <source>
        <dbReference type="Proteomes" id="UP000515591"/>
    </source>
</evidence>
<sequence>MPPGQPAKLAGGLFTGNFFMIRLYQFPAGFDVPNVSPFCLKLETFMRLAGVQYQVRALRDPRKAPKGKLPYIDFDGELIADSAIIQRVLTERLHLELDQHLDAEARGRAVAVTRLCDDHLYWLLVYFRWLEPEGWQQTRQAFFGHLGPALLTLITPLIQRRVRADLSAQGFARHEREDLLTFAREDLQALTDLLGDAPFFGGDHPCSADASAYGVLANLVFCSLQTPLNRLAREYPVLVDYCQRLRAVAWA</sequence>
<dbReference type="EMBL" id="AP022213">
    <property type="protein sequence ID" value="BBT18593.1"/>
    <property type="molecule type" value="Genomic_DNA"/>
</dbReference>
<organism evidence="3 6">
    <name type="scientific">Metapseudomonas otitidis</name>
    <dbReference type="NCBI Taxonomy" id="319939"/>
    <lineage>
        <taxon>Bacteria</taxon>
        <taxon>Pseudomonadati</taxon>
        <taxon>Pseudomonadota</taxon>
        <taxon>Gammaproteobacteria</taxon>
        <taxon>Pseudomonadales</taxon>
        <taxon>Pseudomonadaceae</taxon>
        <taxon>Metapseudomonas</taxon>
    </lineage>
</organism>
<dbReference type="KEGG" id="poj:PtoMrB4_45940"/>
<dbReference type="CDD" id="cd03193">
    <property type="entry name" value="GST_C_Metaxin"/>
    <property type="match status" value="1"/>
</dbReference>
<name>A0A1I0UE59_9GAMM</name>
<dbReference type="SFLD" id="SFLDS00019">
    <property type="entry name" value="Glutathione_Transferase_(cytos"/>
    <property type="match status" value="1"/>
</dbReference>
<dbReference type="SUPFAM" id="SSF52833">
    <property type="entry name" value="Thioredoxin-like"/>
    <property type="match status" value="1"/>
</dbReference>
<dbReference type="CDD" id="cd03080">
    <property type="entry name" value="GST_N_Metaxin_like"/>
    <property type="match status" value="1"/>
</dbReference>
<dbReference type="Proteomes" id="UP000501237">
    <property type="component" value="Chromosome"/>
</dbReference>
<gene>
    <name evidence="4" type="ORF">PtoMrB4_45940</name>
    <name evidence="3" type="ORF">WP8S17C03_46420</name>
</gene>
<evidence type="ECO:0000259" key="2">
    <source>
        <dbReference type="Pfam" id="PF17172"/>
    </source>
</evidence>
<reference evidence="4 5" key="2">
    <citation type="journal article" date="2020" name="Microbiol. Resour. Announc.">
        <title>Complete genome sequence of Pseudomonas otitidis strain MrB4, isolated from Lake Biwa in Japan.</title>
        <authorList>
            <person name="Miyazaki K."/>
            <person name="Hase E."/>
            <person name="Maruya T."/>
        </authorList>
    </citation>
    <scope>NUCLEOTIDE SEQUENCE [LARGE SCALE GENOMIC DNA]</scope>
    <source>
        <strain evidence="4 5">MrB4</strain>
    </source>
</reference>
<dbReference type="InterPro" id="IPR036249">
    <property type="entry name" value="Thioredoxin-like_sf"/>
</dbReference>
<dbReference type="AlphaFoldDB" id="A0A1I0UE59"/>
<dbReference type="InterPro" id="IPR036282">
    <property type="entry name" value="Glutathione-S-Trfase_C_sf"/>
</dbReference>
<dbReference type="GO" id="GO:0005737">
    <property type="term" value="C:cytoplasm"/>
    <property type="evidence" value="ECO:0007669"/>
    <property type="project" value="TreeGrafter"/>
</dbReference>
<dbReference type="EMBL" id="AP022642">
    <property type="protein sequence ID" value="BCA30617.1"/>
    <property type="molecule type" value="Genomic_DNA"/>
</dbReference>
<reference evidence="3 6" key="1">
    <citation type="submission" date="2019-12" db="EMBL/GenBank/DDBJ databases">
        <title>complete genome sequences of Pseudomonas otitidis str. WP8-S17-CRE-03 isolated from wastewater treatment plant effluent.</title>
        <authorList>
            <person name="Sekizuka T."/>
            <person name="Itokawa K."/>
            <person name="Yatsu K."/>
            <person name="Inamine Y."/>
            <person name="Kuroda M."/>
        </authorList>
    </citation>
    <scope>NUCLEOTIDE SEQUENCE [LARGE SCALE GENOMIC DNA]</scope>
    <source>
        <strain evidence="3 6">WP8-S17-CRE-03</strain>
    </source>
</reference>
<evidence type="ECO:0000313" key="5">
    <source>
        <dbReference type="Proteomes" id="UP000501237"/>
    </source>
</evidence>
<dbReference type="InterPro" id="IPR050931">
    <property type="entry name" value="Mito_Protein_Transport_Metaxin"/>
</dbReference>
<feature type="domain" description="Thioredoxin-like fold" evidence="2">
    <location>
        <begin position="37"/>
        <end position="133"/>
    </location>
</feature>
<evidence type="ECO:0000313" key="3">
    <source>
        <dbReference type="EMBL" id="BBT18593.1"/>
    </source>
</evidence>
<dbReference type="Pfam" id="PF17172">
    <property type="entry name" value="GST_N_4"/>
    <property type="match status" value="1"/>
</dbReference>
<dbReference type="InterPro" id="IPR033468">
    <property type="entry name" value="Metaxin_GST"/>
</dbReference>
<dbReference type="SFLD" id="SFLDG01180">
    <property type="entry name" value="SUF1"/>
    <property type="match status" value="1"/>
</dbReference>
<dbReference type="InterPro" id="IPR040079">
    <property type="entry name" value="Glutathione_S-Trfase"/>
</dbReference>
<dbReference type="PANTHER" id="PTHR12289">
    <property type="entry name" value="METAXIN RELATED"/>
    <property type="match status" value="1"/>
</dbReference>
<protein>
    <submittedName>
        <fullName evidence="3">Uncharacterized protein</fullName>
    </submittedName>
</protein>
<dbReference type="Gene3D" id="3.40.30.10">
    <property type="entry name" value="Glutaredoxin"/>
    <property type="match status" value="1"/>
</dbReference>
<dbReference type="Proteomes" id="UP000515591">
    <property type="component" value="Chromosome"/>
</dbReference>
<dbReference type="Gene3D" id="1.20.1050.10">
    <property type="match status" value="1"/>
</dbReference>
<dbReference type="InterPro" id="IPR026928">
    <property type="entry name" value="FAX/IsoI-like"/>
</dbReference>
<evidence type="ECO:0000259" key="1">
    <source>
        <dbReference type="Pfam" id="PF17171"/>
    </source>
</evidence>
<accession>A0A1I0UE59</accession>
<dbReference type="Pfam" id="PF17171">
    <property type="entry name" value="GST_C_6"/>
    <property type="match status" value="1"/>
</dbReference>
<dbReference type="InterPro" id="IPR012336">
    <property type="entry name" value="Thioredoxin-like_fold"/>
</dbReference>
<evidence type="ECO:0000313" key="4">
    <source>
        <dbReference type="EMBL" id="BCA30617.1"/>
    </source>
</evidence>
<feature type="domain" description="Metaxin glutathione S-transferase" evidence="1">
    <location>
        <begin position="183"/>
        <end position="245"/>
    </location>
</feature>
<dbReference type="SFLD" id="SFLDG01200">
    <property type="entry name" value="SUF1.1"/>
    <property type="match status" value="1"/>
</dbReference>
<dbReference type="PANTHER" id="PTHR12289:SF41">
    <property type="entry name" value="FAILED AXON CONNECTIONS-RELATED"/>
    <property type="match status" value="1"/>
</dbReference>
<proteinExistence type="predicted"/>
<dbReference type="SUPFAM" id="SSF47616">
    <property type="entry name" value="GST C-terminal domain-like"/>
    <property type="match status" value="1"/>
</dbReference>
<dbReference type="STRING" id="319939.SAMN05216263_110113"/>